<sequence length="237" mass="27586">MPSIKDLLLEKRRYGLEQTISSFERELLKQGMPVQKIIGYIEMANVKIDLSQKVLIPRYETEELILKVLKDNQINKSLNVLDLCSGSGFIGLALKKAMPLWTLTLADISFEAIKQAKINARQNNLDVNITQSNLFENLSNQKFDLIISNPPYLSTNEKLDKSVLDFEPHEALFAQDQGLMFYKEIIKKAKDYLNPNGLIYFEINPLHYDWWLNLTKNYKIEILKDISQRPRIVKFKY</sequence>
<dbReference type="SUPFAM" id="SSF53335">
    <property type="entry name" value="S-adenosyl-L-methionine-dependent methyltransferases"/>
    <property type="match status" value="1"/>
</dbReference>
<dbReference type="InterPro" id="IPR019874">
    <property type="entry name" value="RF_methyltr_PrmC"/>
</dbReference>
<dbReference type="PROSITE" id="PS00092">
    <property type="entry name" value="N6_MTASE"/>
    <property type="match status" value="1"/>
</dbReference>
<dbReference type="Proteomes" id="UP000289952">
    <property type="component" value="Chromosome"/>
</dbReference>
<dbReference type="GO" id="GO:0016491">
    <property type="term" value="F:oxidoreductase activity"/>
    <property type="evidence" value="ECO:0007669"/>
    <property type="project" value="UniProtKB-KW"/>
</dbReference>
<keyword evidence="4" id="KW-0949">S-adenosyl-L-methionine</keyword>
<evidence type="ECO:0000313" key="8">
    <source>
        <dbReference type="Proteomes" id="UP000289952"/>
    </source>
</evidence>
<dbReference type="GO" id="GO:0032259">
    <property type="term" value="P:methylation"/>
    <property type="evidence" value="ECO:0007669"/>
    <property type="project" value="UniProtKB-KW"/>
</dbReference>
<gene>
    <name evidence="7" type="primary">hemK</name>
    <name evidence="7" type="ORF">NCTC10118_00073</name>
</gene>
<dbReference type="PANTHER" id="PTHR18895:SF74">
    <property type="entry name" value="MTRF1L RELEASE FACTOR GLUTAMINE METHYLTRANSFERASE"/>
    <property type="match status" value="1"/>
</dbReference>
<reference evidence="7 8" key="1">
    <citation type="submission" date="2019-01" db="EMBL/GenBank/DDBJ databases">
        <authorList>
            <consortium name="Pathogen Informatics"/>
        </authorList>
    </citation>
    <scope>NUCLEOTIDE SEQUENCE [LARGE SCALE GENOMIC DNA]</scope>
    <source>
        <strain evidence="7 8">NCTC10118</strain>
    </source>
</reference>
<proteinExistence type="predicted"/>
<evidence type="ECO:0000256" key="3">
    <source>
        <dbReference type="ARBA" id="ARBA00022679"/>
    </source>
</evidence>
<dbReference type="EC" id="2.1.1.297" evidence="1"/>
<dbReference type="InterPro" id="IPR007848">
    <property type="entry name" value="Small_mtfrase_dom"/>
</dbReference>
<dbReference type="GO" id="GO:0102559">
    <property type="term" value="F:peptide chain release factor N(5)-glutamine methyltransferase activity"/>
    <property type="evidence" value="ECO:0007669"/>
    <property type="project" value="UniProtKB-EC"/>
</dbReference>
<keyword evidence="8" id="KW-1185">Reference proteome</keyword>
<dbReference type="GO" id="GO:0003676">
    <property type="term" value="F:nucleic acid binding"/>
    <property type="evidence" value="ECO:0007669"/>
    <property type="project" value="InterPro"/>
</dbReference>
<evidence type="ECO:0000259" key="6">
    <source>
        <dbReference type="Pfam" id="PF05175"/>
    </source>
</evidence>
<protein>
    <recommendedName>
        <fullName evidence="1">peptide chain release factor N(5)-glutamine methyltransferase</fullName>
        <ecNumber evidence="1">2.1.1.297</ecNumber>
    </recommendedName>
</protein>
<organism evidence="7 8">
    <name type="scientific">Mycoplasmopsis bovirhinis</name>
    <dbReference type="NCBI Taxonomy" id="29553"/>
    <lineage>
        <taxon>Bacteria</taxon>
        <taxon>Bacillati</taxon>
        <taxon>Mycoplasmatota</taxon>
        <taxon>Mycoplasmoidales</taxon>
        <taxon>Metamycoplasmataceae</taxon>
        <taxon>Mycoplasmopsis</taxon>
    </lineage>
</organism>
<dbReference type="InterPro" id="IPR004556">
    <property type="entry name" value="HemK-like"/>
</dbReference>
<keyword evidence="3 7" id="KW-0808">Transferase</keyword>
<keyword evidence="2 7" id="KW-0489">Methyltransferase</keyword>
<dbReference type="OrthoDB" id="9800643at2"/>
<dbReference type="CDD" id="cd02440">
    <property type="entry name" value="AdoMet_MTases"/>
    <property type="match status" value="1"/>
</dbReference>
<name>A0A449ACB0_9BACT</name>
<dbReference type="EMBL" id="LR214972">
    <property type="protein sequence ID" value="VEU62614.1"/>
    <property type="molecule type" value="Genomic_DNA"/>
</dbReference>
<dbReference type="InterPro" id="IPR050320">
    <property type="entry name" value="N5-glutamine_MTase"/>
</dbReference>
<dbReference type="InterPro" id="IPR029063">
    <property type="entry name" value="SAM-dependent_MTases_sf"/>
</dbReference>
<dbReference type="NCBIfam" id="TIGR00536">
    <property type="entry name" value="hemK_fam"/>
    <property type="match status" value="1"/>
</dbReference>
<evidence type="ECO:0000256" key="2">
    <source>
        <dbReference type="ARBA" id="ARBA00022603"/>
    </source>
</evidence>
<dbReference type="InterPro" id="IPR002052">
    <property type="entry name" value="DNA_methylase_N6_adenine_CS"/>
</dbReference>
<dbReference type="Pfam" id="PF05175">
    <property type="entry name" value="MTS"/>
    <property type="match status" value="1"/>
</dbReference>
<feature type="domain" description="Methyltransferase small" evidence="6">
    <location>
        <begin position="63"/>
        <end position="157"/>
    </location>
</feature>
<evidence type="ECO:0000256" key="4">
    <source>
        <dbReference type="ARBA" id="ARBA00022691"/>
    </source>
</evidence>
<dbReference type="Gene3D" id="3.40.50.150">
    <property type="entry name" value="Vaccinia Virus protein VP39"/>
    <property type="match status" value="1"/>
</dbReference>
<evidence type="ECO:0000256" key="5">
    <source>
        <dbReference type="ARBA" id="ARBA00048391"/>
    </source>
</evidence>
<evidence type="ECO:0000313" key="7">
    <source>
        <dbReference type="EMBL" id="VEU62614.1"/>
    </source>
</evidence>
<dbReference type="AlphaFoldDB" id="A0A449ACB0"/>
<dbReference type="RefSeq" id="WP_129620918.1">
    <property type="nucleotide sequence ID" value="NZ_LR214972.1"/>
</dbReference>
<dbReference type="NCBIfam" id="TIGR03534">
    <property type="entry name" value="RF_mod_PrmC"/>
    <property type="match status" value="1"/>
</dbReference>
<accession>A0A449ACB0</accession>
<evidence type="ECO:0000256" key="1">
    <source>
        <dbReference type="ARBA" id="ARBA00012771"/>
    </source>
</evidence>
<comment type="catalytic activity">
    <reaction evidence="5">
        <text>L-glutaminyl-[peptide chain release factor] + S-adenosyl-L-methionine = N(5)-methyl-L-glutaminyl-[peptide chain release factor] + S-adenosyl-L-homocysteine + H(+)</text>
        <dbReference type="Rhea" id="RHEA:42896"/>
        <dbReference type="Rhea" id="RHEA-COMP:10271"/>
        <dbReference type="Rhea" id="RHEA-COMP:10272"/>
        <dbReference type="ChEBI" id="CHEBI:15378"/>
        <dbReference type="ChEBI" id="CHEBI:30011"/>
        <dbReference type="ChEBI" id="CHEBI:57856"/>
        <dbReference type="ChEBI" id="CHEBI:59789"/>
        <dbReference type="ChEBI" id="CHEBI:61891"/>
        <dbReference type="EC" id="2.1.1.297"/>
    </reaction>
</comment>
<keyword evidence="7" id="KW-0560">Oxidoreductase</keyword>
<dbReference type="PANTHER" id="PTHR18895">
    <property type="entry name" value="HEMK METHYLTRANSFERASE"/>
    <property type="match status" value="1"/>
</dbReference>